<keyword evidence="5" id="KW-0732">Signal</keyword>
<dbReference type="InterPro" id="IPR013740">
    <property type="entry name" value="Redoxin"/>
</dbReference>
<feature type="signal peptide" evidence="5">
    <location>
        <begin position="1"/>
        <end position="17"/>
    </location>
</feature>
<accession>A0A972JG54</accession>
<dbReference type="RefSeq" id="WP_169527794.1">
    <property type="nucleotide sequence ID" value="NZ_JAAMPU010000106.1"/>
</dbReference>
<keyword evidence="2" id="KW-0201">Cytochrome c-type biogenesis</keyword>
<dbReference type="InterPro" id="IPR050553">
    <property type="entry name" value="Thioredoxin_ResA/DsbE_sf"/>
</dbReference>
<keyword evidence="4" id="KW-0676">Redox-active center</keyword>
<dbReference type="SUPFAM" id="SSF52833">
    <property type="entry name" value="Thioredoxin-like"/>
    <property type="match status" value="1"/>
</dbReference>
<dbReference type="InterPro" id="IPR036249">
    <property type="entry name" value="Thioredoxin-like_sf"/>
</dbReference>
<organism evidence="7 8">
    <name type="scientific">Flavobacterium silvaticum</name>
    <dbReference type="NCBI Taxonomy" id="1852020"/>
    <lineage>
        <taxon>Bacteria</taxon>
        <taxon>Pseudomonadati</taxon>
        <taxon>Bacteroidota</taxon>
        <taxon>Flavobacteriia</taxon>
        <taxon>Flavobacteriales</taxon>
        <taxon>Flavobacteriaceae</taxon>
        <taxon>Flavobacterium</taxon>
    </lineage>
</organism>
<dbReference type="GO" id="GO:0016491">
    <property type="term" value="F:oxidoreductase activity"/>
    <property type="evidence" value="ECO:0007669"/>
    <property type="project" value="InterPro"/>
</dbReference>
<feature type="chain" id="PRO_5036776243" evidence="5">
    <location>
        <begin position="18"/>
        <end position="325"/>
    </location>
</feature>
<evidence type="ECO:0000256" key="4">
    <source>
        <dbReference type="ARBA" id="ARBA00023284"/>
    </source>
</evidence>
<evidence type="ECO:0000313" key="8">
    <source>
        <dbReference type="Proteomes" id="UP000712080"/>
    </source>
</evidence>
<comment type="caution">
    <text evidence="7">The sequence shown here is derived from an EMBL/GenBank/DDBJ whole genome shotgun (WGS) entry which is preliminary data.</text>
</comment>
<evidence type="ECO:0000256" key="2">
    <source>
        <dbReference type="ARBA" id="ARBA00022748"/>
    </source>
</evidence>
<name>A0A972JG54_9FLAO</name>
<dbReference type="EMBL" id="JAAMPU010000106">
    <property type="protein sequence ID" value="NMH28694.1"/>
    <property type="molecule type" value="Genomic_DNA"/>
</dbReference>
<dbReference type="PANTHER" id="PTHR42852:SF6">
    <property type="entry name" value="THIOL:DISULFIDE INTERCHANGE PROTEIN DSBE"/>
    <property type="match status" value="1"/>
</dbReference>
<keyword evidence="8" id="KW-1185">Reference proteome</keyword>
<sequence>MKKLAYALLFATAGLFAQDKVKFTAKIENRNSDTIRIVGQNFNKIIVGKNGSFTDTFDAPKGFYQLGDGTEVTSLFLAPGFDVNLKMDAKMFDESIAYTGKGSKENNILAWLGLQREGLDNAMEKGDEAALNSLVDNMIKGANEKVADKEVDELFRQQISGGMQQLKGQLAQMAASKSAISKLNGADSPTFDYENHKGGKTKLSDFKGKYVYIDNWATWCGPCRGEIPHLQKIEEAYHGKNIEFVSISIDAQKDHDKWKKFVDDKKLGGVQLMADNDWNSEFIKAYGITGIPRFILIGPDGKVINADAPRPSDPALKAVLDKLVK</sequence>
<dbReference type="PROSITE" id="PS51352">
    <property type="entry name" value="THIOREDOXIN_2"/>
    <property type="match status" value="1"/>
</dbReference>
<dbReference type="Pfam" id="PF08534">
    <property type="entry name" value="Redoxin"/>
    <property type="match status" value="1"/>
</dbReference>
<proteinExistence type="predicted"/>
<evidence type="ECO:0000313" key="7">
    <source>
        <dbReference type="EMBL" id="NMH28694.1"/>
    </source>
</evidence>
<keyword evidence="3" id="KW-1015">Disulfide bond</keyword>
<gene>
    <name evidence="7" type="ORF">G6047_11685</name>
</gene>
<dbReference type="PANTHER" id="PTHR42852">
    <property type="entry name" value="THIOL:DISULFIDE INTERCHANGE PROTEIN DSBE"/>
    <property type="match status" value="1"/>
</dbReference>
<dbReference type="InterPro" id="IPR013766">
    <property type="entry name" value="Thioredoxin_domain"/>
</dbReference>
<dbReference type="GO" id="GO:0030313">
    <property type="term" value="C:cell envelope"/>
    <property type="evidence" value="ECO:0007669"/>
    <property type="project" value="UniProtKB-SubCell"/>
</dbReference>
<dbReference type="CDD" id="cd02966">
    <property type="entry name" value="TlpA_like_family"/>
    <property type="match status" value="1"/>
</dbReference>
<comment type="subcellular location">
    <subcellularLocation>
        <location evidence="1">Cell envelope</location>
    </subcellularLocation>
</comment>
<protein>
    <submittedName>
        <fullName evidence="7">TlpA family protein disulfide reductase</fullName>
    </submittedName>
</protein>
<dbReference type="Gene3D" id="3.40.30.10">
    <property type="entry name" value="Glutaredoxin"/>
    <property type="match status" value="1"/>
</dbReference>
<evidence type="ECO:0000256" key="1">
    <source>
        <dbReference type="ARBA" id="ARBA00004196"/>
    </source>
</evidence>
<dbReference type="AlphaFoldDB" id="A0A972JG54"/>
<evidence type="ECO:0000256" key="3">
    <source>
        <dbReference type="ARBA" id="ARBA00023157"/>
    </source>
</evidence>
<dbReference type="GO" id="GO:0017004">
    <property type="term" value="P:cytochrome complex assembly"/>
    <property type="evidence" value="ECO:0007669"/>
    <property type="project" value="UniProtKB-KW"/>
</dbReference>
<evidence type="ECO:0000259" key="6">
    <source>
        <dbReference type="PROSITE" id="PS51352"/>
    </source>
</evidence>
<evidence type="ECO:0000256" key="5">
    <source>
        <dbReference type="SAM" id="SignalP"/>
    </source>
</evidence>
<feature type="domain" description="Thioredoxin" evidence="6">
    <location>
        <begin position="182"/>
        <end position="325"/>
    </location>
</feature>
<dbReference type="Proteomes" id="UP000712080">
    <property type="component" value="Unassembled WGS sequence"/>
</dbReference>
<reference evidence="7" key="1">
    <citation type="submission" date="2020-02" db="EMBL/GenBank/DDBJ databases">
        <title>Flavobacterium sp. genome.</title>
        <authorList>
            <person name="Jung H.S."/>
            <person name="Baek J.H."/>
            <person name="Jeon C.O."/>
        </authorList>
    </citation>
    <scope>NUCLEOTIDE SEQUENCE</scope>
    <source>
        <strain evidence="7">SE-s28</strain>
    </source>
</reference>